<feature type="binding site" evidence="10">
    <location>
        <begin position="110"/>
        <end position="116"/>
    </location>
    <ligand>
        <name>ATP</name>
        <dbReference type="ChEBI" id="CHEBI:30616"/>
    </ligand>
</feature>
<dbReference type="InterPro" id="IPR004101">
    <property type="entry name" value="Mur_ligase_C"/>
</dbReference>
<dbReference type="SUPFAM" id="SSF63418">
    <property type="entry name" value="MurE/MurF N-terminal domain"/>
    <property type="match status" value="1"/>
</dbReference>
<dbReference type="GO" id="GO:0005737">
    <property type="term" value="C:cytoplasm"/>
    <property type="evidence" value="ECO:0007669"/>
    <property type="project" value="UniProtKB-SubCell"/>
</dbReference>
<dbReference type="RefSeq" id="WP_030554520.1">
    <property type="nucleotide sequence ID" value="NZ_BMUB01000009.1"/>
</dbReference>
<reference evidence="16" key="4">
    <citation type="submission" date="2016-08" db="EMBL/GenBank/DDBJ databases">
        <title>Sequencing, Assembly and Comparative Genomics of S. aureofaciens ATCC 10762.</title>
        <authorList>
            <person name="Gradnigo J.S."/>
            <person name="Johnson N."/>
            <person name="Somerville G.A."/>
        </authorList>
    </citation>
    <scope>NUCLEOTIDE SEQUENCE [LARGE SCALE GENOMIC DNA]</scope>
    <source>
        <strain evidence="16">ATCC 10762</strain>
    </source>
</reference>
<dbReference type="InterPro" id="IPR036615">
    <property type="entry name" value="Mur_ligase_C_dom_sf"/>
</dbReference>
<dbReference type="PANTHER" id="PTHR43024:SF1">
    <property type="entry name" value="UDP-N-ACETYLMURAMOYL-TRIPEPTIDE--D-ALANYL-D-ALANINE LIGASE"/>
    <property type="match status" value="1"/>
</dbReference>
<dbReference type="HAMAP" id="MF_02019">
    <property type="entry name" value="MurF"/>
    <property type="match status" value="1"/>
</dbReference>
<evidence type="ECO:0000256" key="8">
    <source>
        <dbReference type="ARBA" id="ARBA00023306"/>
    </source>
</evidence>
<dbReference type="AlphaFoldDB" id="A0A1E7NCN5"/>
<keyword evidence="3 10" id="KW-0132">Cell division</keyword>
<dbReference type="NCBIfam" id="TIGR01143">
    <property type="entry name" value="murF"/>
    <property type="match status" value="1"/>
</dbReference>
<dbReference type="Proteomes" id="UP000610124">
    <property type="component" value="Unassembled WGS sequence"/>
</dbReference>
<dbReference type="EMBL" id="JPRF03000014">
    <property type="protein sequence ID" value="OEV38445.1"/>
    <property type="molecule type" value="Genomic_DNA"/>
</dbReference>
<keyword evidence="6 10" id="KW-0133">Cell shape</keyword>
<dbReference type="Pfam" id="PF02875">
    <property type="entry name" value="Mur_ligase_C"/>
    <property type="match status" value="1"/>
</dbReference>
<dbReference type="InterPro" id="IPR000713">
    <property type="entry name" value="Mur_ligase_N"/>
</dbReference>
<evidence type="ECO:0000256" key="6">
    <source>
        <dbReference type="ARBA" id="ARBA00022960"/>
    </source>
</evidence>
<dbReference type="GO" id="GO:0008360">
    <property type="term" value="P:regulation of cell shape"/>
    <property type="evidence" value="ECO:0007669"/>
    <property type="project" value="UniProtKB-KW"/>
</dbReference>
<evidence type="ECO:0000313" key="16">
    <source>
        <dbReference type="EMBL" id="OEV38445.1"/>
    </source>
</evidence>
<dbReference type="GO" id="GO:0009252">
    <property type="term" value="P:peptidoglycan biosynthetic process"/>
    <property type="evidence" value="ECO:0007669"/>
    <property type="project" value="UniProtKB-UniRule"/>
</dbReference>
<keyword evidence="9 10" id="KW-0961">Cell wall biogenesis/degradation</keyword>
<dbReference type="EMBL" id="BMUB01000009">
    <property type="protein sequence ID" value="GGU84958.1"/>
    <property type="molecule type" value="Genomic_DNA"/>
</dbReference>
<dbReference type="SUPFAM" id="SSF53623">
    <property type="entry name" value="MurD-like peptide ligases, catalytic domain"/>
    <property type="match status" value="1"/>
</dbReference>
<dbReference type="KEGG" id="kau:B6264_27750"/>
<comment type="pathway">
    <text evidence="10 11">Cell wall biogenesis; peptidoglycan biosynthesis.</text>
</comment>
<dbReference type="InterPro" id="IPR035911">
    <property type="entry name" value="MurE/MurF_N"/>
</dbReference>
<keyword evidence="17" id="KW-1185">Reference proteome</keyword>
<dbReference type="Gene3D" id="3.40.1190.10">
    <property type="entry name" value="Mur-like, catalytic domain"/>
    <property type="match status" value="1"/>
</dbReference>
<dbReference type="OrthoDB" id="9800958at2"/>
<dbReference type="Proteomes" id="UP000037395">
    <property type="component" value="Unassembled WGS sequence"/>
</dbReference>
<evidence type="ECO:0000313" key="15">
    <source>
        <dbReference type="EMBL" id="GGU84958.1"/>
    </source>
</evidence>
<evidence type="ECO:0000256" key="5">
    <source>
        <dbReference type="ARBA" id="ARBA00022840"/>
    </source>
</evidence>
<dbReference type="EC" id="6.3.2.10" evidence="10 11"/>
<dbReference type="Gene3D" id="3.90.190.20">
    <property type="entry name" value="Mur ligase, C-terminal domain"/>
    <property type="match status" value="1"/>
</dbReference>
<keyword evidence="5 10" id="KW-0067">ATP-binding</keyword>
<organism evidence="16 17">
    <name type="scientific">Kitasatospora aureofaciens</name>
    <name type="common">Streptomyces aureofaciens</name>
    <dbReference type="NCBI Taxonomy" id="1894"/>
    <lineage>
        <taxon>Bacteria</taxon>
        <taxon>Bacillati</taxon>
        <taxon>Actinomycetota</taxon>
        <taxon>Actinomycetes</taxon>
        <taxon>Kitasatosporales</taxon>
        <taxon>Streptomycetaceae</taxon>
        <taxon>Kitasatospora</taxon>
    </lineage>
</organism>
<dbReference type="InterPro" id="IPR005863">
    <property type="entry name" value="UDP-N-AcMur_synth"/>
</dbReference>
<dbReference type="InterPro" id="IPR051046">
    <property type="entry name" value="MurCDEF_CellWall_CoF430Synth"/>
</dbReference>
<evidence type="ECO:0000256" key="10">
    <source>
        <dbReference type="HAMAP-Rule" id="MF_02019"/>
    </source>
</evidence>
<reference evidence="15" key="1">
    <citation type="journal article" date="2014" name="Int. J. Syst. Evol. Microbiol.">
        <title>Complete genome sequence of Corynebacterium casei LMG S-19264T (=DSM 44701T), isolated from a smear-ripened cheese.</title>
        <authorList>
            <consortium name="US DOE Joint Genome Institute (JGI-PGF)"/>
            <person name="Walter F."/>
            <person name="Albersmeier A."/>
            <person name="Kalinowski J."/>
            <person name="Ruckert C."/>
        </authorList>
    </citation>
    <scope>NUCLEOTIDE SEQUENCE</scope>
    <source>
        <strain evidence="15">JCM 4434</strain>
    </source>
</reference>
<dbReference type="Pfam" id="PF01225">
    <property type="entry name" value="Mur_ligase"/>
    <property type="match status" value="1"/>
</dbReference>
<comment type="function">
    <text evidence="10 11">Involved in cell wall formation. Catalyzes the final step in the synthesis of UDP-N-acetylmuramoyl-pentapeptide, the precursor of murein.</text>
</comment>
<dbReference type="Pfam" id="PF08245">
    <property type="entry name" value="Mur_ligase_M"/>
    <property type="match status" value="1"/>
</dbReference>
<accession>A0A8H9LV86</accession>
<evidence type="ECO:0000256" key="9">
    <source>
        <dbReference type="ARBA" id="ARBA00023316"/>
    </source>
</evidence>
<dbReference type="InterPro" id="IPR013221">
    <property type="entry name" value="Mur_ligase_cen"/>
</dbReference>
<dbReference type="GO" id="GO:0047480">
    <property type="term" value="F:UDP-N-acetylmuramoyl-tripeptide-D-alanyl-D-alanine ligase activity"/>
    <property type="evidence" value="ECO:0007669"/>
    <property type="project" value="UniProtKB-UniRule"/>
</dbReference>
<reference evidence="15" key="5">
    <citation type="submission" date="2020-09" db="EMBL/GenBank/DDBJ databases">
        <authorList>
            <person name="Sun Q."/>
            <person name="Ohkuma M."/>
        </authorList>
    </citation>
    <scope>NUCLEOTIDE SEQUENCE</scope>
    <source>
        <strain evidence="15">JCM 4434</strain>
    </source>
</reference>
<dbReference type="InterPro" id="IPR036565">
    <property type="entry name" value="Mur-like_cat_sf"/>
</dbReference>
<dbReference type="Gene3D" id="3.40.1390.10">
    <property type="entry name" value="MurE/MurF, N-terminal domain"/>
    <property type="match status" value="1"/>
</dbReference>
<comment type="subcellular location">
    <subcellularLocation>
        <location evidence="10 11">Cytoplasm</location>
    </subcellularLocation>
</comment>
<keyword evidence="1 10" id="KW-0963">Cytoplasm</keyword>
<proteinExistence type="inferred from homology"/>
<dbReference type="GO" id="GO:0051301">
    <property type="term" value="P:cell division"/>
    <property type="evidence" value="ECO:0007669"/>
    <property type="project" value="UniProtKB-KW"/>
</dbReference>
<evidence type="ECO:0000256" key="11">
    <source>
        <dbReference type="RuleBase" id="RU004136"/>
    </source>
</evidence>
<keyword evidence="4 10" id="KW-0547">Nucleotide-binding</keyword>
<evidence type="ECO:0000256" key="4">
    <source>
        <dbReference type="ARBA" id="ARBA00022741"/>
    </source>
</evidence>
<dbReference type="UniPathway" id="UPA00219"/>
<keyword evidence="2 10" id="KW-0436">Ligase</keyword>
<feature type="domain" description="Mur ligase central" evidence="14">
    <location>
        <begin position="109"/>
        <end position="295"/>
    </location>
</feature>
<dbReference type="GO" id="GO:0071555">
    <property type="term" value="P:cell wall organization"/>
    <property type="evidence" value="ECO:0007669"/>
    <property type="project" value="UniProtKB-KW"/>
</dbReference>
<comment type="catalytic activity">
    <reaction evidence="10 11">
        <text>D-alanyl-D-alanine + UDP-N-acetyl-alpha-D-muramoyl-L-alanyl-gamma-D-glutamyl-meso-2,6-diaminopimelate + ATP = UDP-N-acetyl-alpha-D-muramoyl-L-alanyl-gamma-D-glutamyl-meso-2,6-diaminopimeloyl-D-alanyl-D-alanine + ADP + phosphate + H(+)</text>
        <dbReference type="Rhea" id="RHEA:28374"/>
        <dbReference type="ChEBI" id="CHEBI:15378"/>
        <dbReference type="ChEBI" id="CHEBI:30616"/>
        <dbReference type="ChEBI" id="CHEBI:43474"/>
        <dbReference type="ChEBI" id="CHEBI:57822"/>
        <dbReference type="ChEBI" id="CHEBI:61386"/>
        <dbReference type="ChEBI" id="CHEBI:83905"/>
        <dbReference type="ChEBI" id="CHEBI:456216"/>
        <dbReference type="EC" id="6.3.2.10"/>
    </reaction>
</comment>
<reference evidence="16 17" key="2">
    <citation type="submission" date="2014-07" db="EMBL/GenBank/DDBJ databases">
        <authorList>
            <person name="Zhang J.E."/>
            <person name="Yang H."/>
            <person name="Guo J."/>
            <person name="Deng Z."/>
            <person name="Luo H."/>
            <person name="Luo M."/>
            <person name="Zhao B."/>
        </authorList>
    </citation>
    <scope>NUCLEOTIDE SEQUENCE [LARGE SCALE GENOMIC DNA]</scope>
    <source>
        <strain evidence="16">ATCC 10762</strain>
        <strain evidence="17">ATCC 10762 / DSM 40127 / CCM 3239 / JCM 4008 / LMG 5968 / NBRC 12843 / NCIMB 8234 / A-377</strain>
    </source>
</reference>
<feature type="domain" description="Mur ligase N-terminal catalytic" evidence="12">
    <location>
        <begin position="33"/>
        <end position="86"/>
    </location>
</feature>
<evidence type="ECO:0000259" key="12">
    <source>
        <dbReference type="Pfam" id="PF01225"/>
    </source>
</evidence>
<protein>
    <recommendedName>
        <fullName evidence="10 11">UDP-N-acetylmuramoyl-tripeptide--D-alanyl-D-alanine ligase</fullName>
        <ecNumber evidence="10 11">6.3.2.10</ecNumber>
    </recommendedName>
    <alternativeName>
        <fullName evidence="10">D-alanyl-D-alanine-adding enzyme</fullName>
    </alternativeName>
</protein>
<keyword evidence="8 10" id="KW-0131">Cell cycle</keyword>
<gene>
    <name evidence="10 15" type="primary">murF</name>
    <name evidence="15" type="ORF">GCM10010502_41380</name>
    <name evidence="16" type="ORF">HS99_0021305</name>
</gene>
<comment type="caution">
    <text evidence="16">The sequence shown here is derived from an EMBL/GenBank/DDBJ whole genome shotgun (WGS) entry which is preliminary data.</text>
</comment>
<comment type="similarity">
    <text evidence="10">Belongs to the MurCDEF family. MurF subfamily.</text>
</comment>
<sequence length="462" mass="46879">MVPMTLHEIAQAVGGALHDAVDPVAVVDRPGVIDSRLVEPGALFIALPGEHTDGHRFAEAAVRAGATGVLAARPVGVPAIVVADVQAAMGALARAVLDRLKAPTVIGLTGSAGKTSTKDLLAQVLETIDTTVATPLSYNGEIGLPLTVFRADEDTRLLVLEMGARGAGHIKYLTGIVPPKVGLVLNVGTAHVGEFGGGKESIAAAKGELVEALPADGLAVLNADDPYVMSMAPRTVAPVLTFGVKTGDVRACGIELDAAGRPSFTLTYRGQSAPVKLGLHGAHHVSNATAAAAVAVGLGASLRQTADALAGARQLTPGRMDITDRPDGVTVIDDAFNANPESMAAALAALTAIAGGRRTVAVLGEMRELGAQSGDHHARLGRLVADSGIHHLIAVGDQDAALVHATAAEGGVNATLVPDRDAALDLLLAYLKPGDVVLVKGSHSTGLEETALHLAEPDATRG</sequence>
<evidence type="ECO:0000259" key="14">
    <source>
        <dbReference type="Pfam" id="PF08245"/>
    </source>
</evidence>
<evidence type="ECO:0000256" key="1">
    <source>
        <dbReference type="ARBA" id="ARBA00022490"/>
    </source>
</evidence>
<keyword evidence="7 10" id="KW-0573">Peptidoglycan synthesis</keyword>
<evidence type="ECO:0000313" key="17">
    <source>
        <dbReference type="Proteomes" id="UP000037395"/>
    </source>
</evidence>
<dbReference type="SUPFAM" id="SSF53244">
    <property type="entry name" value="MurD-like peptide ligases, peptide-binding domain"/>
    <property type="match status" value="1"/>
</dbReference>
<dbReference type="PANTHER" id="PTHR43024">
    <property type="entry name" value="UDP-N-ACETYLMURAMOYL-TRIPEPTIDE--D-ALANYL-D-ALANINE LIGASE"/>
    <property type="match status" value="1"/>
</dbReference>
<evidence type="ECO:0000259" key="13">
    <source>
        <dbReference type="Pfam" id="PF02875"/>
    </source>
</evidence>
<evidence type="ECO:0000256" key="2">
    <source>
        <dbReference type="ARBA" id="ARBA00022598"/>
    </source>
</evidence>
<name>A0A1E7NCN5_KITAU</name>
<reference evidence="17" key="3">
    <citation type="submission" date="2016-08" db="EMBL/GenBank/DDBJ databases">
        <title>Sequencing, assembly and comparative genomics of S. aureofaciens ATCC 10762.</title>
        <authorList>
            <person name="Gradnigo J.S."/>
            <person name="Johnson N."/>
            <person name="Somerville G.A."/>
        </authorList>
    </citation>
    <scope>NUCLEOTIDE SEQUENCE [LARGE SCALE GENOMIC DNA]</scope>
    <source>
        <strain evidence="17">ATCC 10762 / DSM 40127 / CCM 3239 / JCM 4008 / LMG 5968 / NBRC 12843 / NCIMB 8234 / A-377</strain>
    </source>
</reference>
<feature type="domain" description="Mur ligase C-terminal" evidence="13">
    <location>
        <begin position="318"/>
        <end position="442"/>
    </location>
</feature>
<accession>A0A1E7NCN5</accession>
<evidence type="ECO:0000256" key="3">
    <source>
        <dbReference type="ARBA" id="ARBA00022618"/>
    </source>
</evidence>
<dbReference type="GO" id="GO:0005524">
    <property type="term" value="F:ATP binding"/>
    <property type="evidence" value="ECO:0007669"/>
    <property type="project" value="UniProtKB-UniRule"/>
</dbReference>
<evidence type="ECO:0000256" key="7">
    <source>
        <dbReference type="ARBA" id="ARBA00022984"/>
    </source>
</evidence>
<dbReference type="GeneID" id="97487175"/>